<organism evidence="7 8">
    <name type="scientific">Candidatus Endobugula sertula</name>
    <name type="common">Bugula neritina bacterial symbiont</name>
    <dbReference type="NCBI Taxonomy" id="62101"/>
    <lineage>
        <taxon>Bacteria</taxon>
        <taxon>Pseudomonadati</taxon>
        <taxon>Pseudomonadota</taxon>
        <taxon>Gammaproteobacteria</taxon>
        <taxon>Cellvibrionales</taxon>
        <taxon>Cellvibrionaceae</taxon>
        <taxon>Candidatus Endobugula</taxon>
    </lineage>
</organism>
<evidence type="ECO:0000256" key="2">
    <source>
        <dbReference type="ARBA" id="ARBA00008787"/>
    </source>
</evidence>
<keyword evidence="7" id="KW-0969">Cilium</keyword>
<evidence type="ECO:0000256" key="5">
    <source>
        <dbReference type="ARBA" id="ARBA00023186"/>
    </source>
</evidence>
<dbReference type="GO" id="GO:0071973">
    <property type="term" value="P:bacterial-type flagellum-dependent cell motility"/>
    <property type="evidence" value="ECO:0007669"/>
    <property type="project" value="TreeGrafter"/>
</dbReference>
<dbReference type="InterPro" id="IPR036584">
    <property type="entry name" value="FliS_sf"/>
</dbReference>
<accession>A0A1D2QSB7</accession>
<keyword evidence="5" id="KW-0143">Chaperone</keyword>
<comment type="subcellular location">
    <subcellularLocation>
        <location evidence="1 6">Cytoplasm</location>
        <location evidence="1 6">Cytosol</location>
    </subcellularLocation>
</comment>
<evidence type="ECO:0000256" key="3">
    <source>
        <dbReference type="ARBA" id="ARBA00022490"/>
    </source>
</evidence>
<dbReference type="AlphaFoldDB" id="A0A1D2QSB7"/>
<dbReference type="PANTHER" id="PTHR34773">
    <property type="entry name" value="FLAGELLAR SECRETION CHAPERONE FLIS"/>
    <property type="match status" value="1"/>
</dbReference>
<sequence>MNAQVALKSYSDVKVKAGVAGATPHGLIQMLYDGLLERMAQLKGAIEQNNIELKNLKVNQATSILLGLRDALNIDQGNALVDRLDDLYEYIQRQLWRAHANNQPELLDECNQLITEISSAWRQITPLV</sequence>
<protein>
    <recommendedName>
        <fullName evidence="6">Flagellar secretion chaperone FliS</fullName>
    </recommendedName>
</protein>
<dbReference type="CDD" id="cd16098">
    <property type="entry name" value="FliS"/>
    <property type="match status" value="1"/>
</dbReference>
<dbReference type="Proteomes" id="UP000242502">
    <property type="component" value="Unassembled WGS sequence"/>
</dbReference>
<comment type="caution">
    <text evidence="7">The sequence shown here is derived from an EMBL/GenBank/DDBJ whole genome shotgun (WGS) entry which is preliminary data.</text>
</comment>
<dbReference type="EMBL" id="MDLC01000008">
    <property type="protein sequence ID" value="ODS24482.1"/>
    <property type="molecule type" value="Genomic_DNA"/>
</dbReference>
<gene>
    <name evidence="7" type="ORF">AB835_03295</name>
</gene>
<dbReference type="InterPro" id="IPR003713">
    <property type="entry name" value="FliS"/>
</dbReference>
<dbReference type="Gene3D" id="1.20.120.340">
    <property type="entry name" value="Flagellar protein FliS"/>
    <property type="match status" value="1"/>
</dbReference>
<evidence type="ECO:0000256" key="6">
    <source>
        <dbReference type="PIRNR" id="PIRNR039090"/>
    </source>
</evidence>
<keyword evidence="4 6" id="KW-1005">Bacterial flagellum biogenesis</keyword>
<dbReference type="PIRSF" id="PIRSF039090">
    <property type="entry name" value="Flis"/>
    <property type="match status" value="1"/>
</dbReference>
<keyword evidence="3 6" id="KW-0963">Cytoplasm</keyword>
<evidence type="ECO:0000313" key="8">
    <source>
        <dbReference type="Proteomes" id="UP000242502"/>
    </source>
</evidence>
<evidence type="ECO:0000313" key="7">
    <source>
        <dbReference type="EMBL" id="ODS24482.1"/>
    </source>
</evidence>
<dbReference type="GO" id="GO:0005829">
    <property type="term" value="C:cytosol"/>
    <property type="evidence" value="ECO:0007669"/>
    <property type="project" value="UniProtKB-SubCell"/>
</dbReference>
<dbReference type="STRING" id="62101.AB835_03295"/>
<dbReference type="NCBIfam" id="TIGR00208">
    <property type="entry name" value="fliS"/>
    <property type="match status" value="1"/>
</dbReference>
<proteinExistence type="inferred from homology"/>
<dbReference type="Pfam" id="PF02561">
    <property type="entry name" value="FliS"/>
    <property type="match status" value="1"/>
</dbReference>
<evidence type="ECO:0000256" key="4">
    <source>
        <dbReference type="ARBA" id="ARBA00022795"/>
    </source>
</evidence>
<keyword evidence="7" id="KW-0966">Cell projection</keyword>
<comment type="similarity">
    <text evidence="2 6">Belongs to the FliS family.</text>
</comment>
<dbReference type="PANTHER" id="PTHR34773:SF1">
    <property type="entry name" value="FLAGELLAR SECRETION CHAPERONE FLIS"/>
    <property type="match status" value="1"/>
</dbReference>
<name>A0A1D2QSB7_9GAMM</name>
<keyword evidence="7" id="KW-0282">Flagellum</keyword>
<dbReference type="GO" id="GO:0044780">
    <property type="term" value="P:bacterial-type flagellum assembly"/>
    <property type="evidence" value="ECO:0007669"/>
    <property type="project" value="InterPro"/>
</dbReference>
<evidence type="ECO:0000256" key="1">
    <source>
        <dbReference type="ARBA" id="ARBA00004514"/>
    </source>
</evidence>
<dbReference type="SUPFAM" id="SSF101116">
    <property type="entry name" value="Flagellar export chaperone FliS"/>
    <property type="match status" value="1"/>
</dbReference>
<reference evidence="7 8" key="1">
    <citation type="journal article" date="2016" name="Appl. Environ. Microbiol.">
        <title>Lack of Overt Genome Reduction in the Bryostatin-Producing Bryozoan Symbiont "Candidatus Endobugula sertula".</title>
        <authorList>
            <person name="Miller I.J."/>
            <person name="Vanee N."/>
            <person name="Fong S.S."/>
            <person name="Lim-Fong G.E."/>
            <person name="Kwan J.C."/>
        </authorList>
    </citation>
    <scope>NUCLEOTIDE SEQUENCE [LARGE SCALE GENOMIC DNA]</scope>
    <source>
        <strain evidence="7">AB1-4</strain>
    </source>
</reference>